<feature type="domain" description="AMP-binding enzyme C-terminal" evidence="12">
    <location>
        <begin position="456"/>
        <end position="531"/>
    </location>
</feature>
<dbReference type="InterPro" id="IPR042099">
    <property type="entry name" value="ANL_N_sf"/>
</dbReference>
<evidence type="ECO:0000259" key="11">
    <source>
        <dbReference type="Pfam" id="PF00501"/>
    </source>
</evidence>
<dbReference type="Pfam" id="PF13193">
    <property type="entry name" value="AMP-binding_C"/>
    <property type="match status" value="1"/>
</dbReference>
<feature type="domain" description="AMP-dependent synthetase/ligase" evidence="11">
    <location>
        <begin position="56"/>
        <end position="404"/>
    </location>
</feature>
<dbReference type="InterPro" id="IPR020845">
    <property type="entry name" value="AMP-binding_CS"/>
</dbReference>
<dbReference type="EC" id="6.2.1.12" evidence="3"/>
<keyword evidence="7" id="KW-0460">Magnesium</keyword>
<evidence type="ECO:0000256" key="8">
    <source>
        <dbReference type="ARBA" id="ARBA00034219"/>
    </source>
</evidence>
<dbReference type="GO" id="GO:0005524">
    <property type="term" value="F:ATP binding"/>
    <property type="evidence" value="ECO:0007669"/>
    <property type="project" value="UniProtKB-KW"/>
</dbReference>
<comment type="catalytic activity">
    <reaction evidence="8">
        <text>(E)-4-coumarate + ATP + H(+) = (E)-4-coumaroyl-AMP + diphosphate</text>
        <dbReference type="Rhea" id="RHEA:72419"/>
        <dbReference type="ChEBI" id="CHEBI:12876"/>
        <dbReference type="ChEBI" id="CHEBI:15378"/>
        <dbReference type="ChEBI" id="CHEBI:30616"/>
        <dbReference type="ChEBI" id="CHEBI:33019"/>
        <dbReference type="ChEBI" id="CHEBI:192348"/>
    </reaction>
    <physiologicalReaction direction="left-to-right" evidence="8">
        <dbReference type="Rhea" id="RHEA:72420"/>
    </physiologicalReaction>
</comment>
<evidence type="ECO:0000256" key="6">
    <source>
        <dbReference type="ARBA" id="ARBA00022840"/>
    </source>
</evidence>
<dbReference type="PROSITE" id="PS00455">
    <property type="entry name" value="AMP_BINDING"/>
    <property type="match status" value="1"/>
</dbReference>
<dbReference type="InterPro" id="IPR025110">
    <property type="entry name" value="AMP-bd_C"/>
</dbReference>
<keyword evidence="5" id="KW-0547">Nucleotide-binding</keyword>
<evidence type="ECO:0000256" key="1">
    <source>
        <dbReference type="ARBA" id="ARBA00001946"/>
    </source>
</evidence>
<dbReference type="PANTHER" id="PTHR24096">
    <property type="entry name" value="LONG-CHAIN-FATTY-ACID--COA LIGASE"/>
    <property type="match status" value="1"/>
</dbReference>
<accession>A0A811NKN8</accession>
<evidence type="ECO:0000256" key="2">
    <source>
        <dbReference type="ARBA" id="ARBA00006432"/>
    </source>
</evidence>
<dbReference type="Gene3D" id="3.40.50.12780">
    <property type="entry name" value="N-terminal domain of ligase-like"/>
    <property type="match status" value="1"/>
</dbReference>
<dbReference type="AlphaFoldDB" id="A0A811NKN8"/>
<dbReference type="GO" id="GO:0009698">
    <property type="term" value="P:phenylpropanoid metabolic process"/>
    <property type="evidence" value="ECO:0007669"/>
    <property type="project" value="UniProtKB-ARBA"/>
</dbReference>
<evidence type="ECO:0000256" key="4">
    <source>
        <dbReference type="ARBA" id="ARBA00022598"/>
    </source>
</evidence>
<comment type="catalytic activity">
    <reaction evidence="9">
        <text>(E)-4-coumaroyl-AMP + CoA = (E)-4-coumaroyl-CoA + AMP + H(+)</text>
        <dbReference type="Rhea" id="RHEA:72423"/>
        <dbReference type="ChEBI" id="CHEBI:15378"/>
        <dbReference type="ChEBI" id="CHEBI:57287"/>
        <dbReference type="ChEBI" id="CHEBI:85008"/>
        <dbReference type="ChEBI" id="CHEBI:192348"/>
        <dbReference type="ChEBI" id="CHEBI:456215"/>
    </reaction>
    <physiologicalReaction direction="left-to-right" evidence="9">
        <dbReference type="Rhea" id="RHEA:72424"/>
    </physiologicalReaction>
</comment>
<dbReference type="FunFam" id="3.30.300.30:FF:000007">
    <property type="entry name" value="4-coumarate--CoA ligase 2"/>
    <property type="match status" value="1"/>
</dbReference>
<comment type="catalytic activity">
    <reaction evidence="10">
        <text>(E)-4-coumarate + ATP + CoA = (E)-4-coumaroyl-CoA + AMP + diphosphate</text>
        <dbReference type="Rhea" id="RHEA:19641"/>
        <dbReference type="ChEBI" id="CHEBI:12876"/>
        <dbReference type="ChEBI" id="CHEBI:30616"/>
        <dbReference type="ChEBI" id="CHEBI:33019"/>
        <dbReference type="ChEBI" id="CHEBI:57287"/>
        <dbReference type="ChEBI" id="CHEBI:85008"/>
        <dbReference type="ChEBI" id="CHEBI:456215"/>
        <dbReference type="EC" id="6.2.1.12"/>
    </reaction>
    <physiologicalReaction direction="left-to-right" evidence="10">
        <dbReference type="Rhea" id="RHEA:19642"/>
    </physiologicalReaction>
</comment>
<sequence length="549" mass="58203">MATPAPAPGGVDGRSGYCEVTRTFRSLRPPVPLPSPDVPLSFPEFAFSLLTSSPLPAHPALLDAATGKALSFPAFLSQVRALAGALRSVVRLGCGDVAFVLVPTRLDVPVLYFALLSFGAVVSPLNPALTADEVARLVALSGASVAFAVSATAAKLPAGLATILLDSDRFRSFLQKQSDGRGEEGLAVVRQSDTAVIQYSSGTTGRVKAAALPHRSFIAMVAGAHALLGKPRHGRERTLLGAPMFHSMGFYFALKGVVLGQTTVVLTDAVARRGVKGVVEAAERWAVTGMTASPPVVVAMAKEQCHQLQALECVVCGGAALPRTAAESFRRRFPNVDLCMGYGSTEAGGISLMISPEECARIGSAGRISENVEVKIVDHVTGKALSVGQEGELLVRGPAVMTGYVGDEEANATSFDSEGWLRTGDLCYIHQDGFLFVVDRLKELIKYKGYQVPPAELELVLQSLPEVIDAAVMPYPHEEAGQIPVALVVRQPGSKVTEAQVMDHVAKRVAPYKKIRKVLFVESIPKSPAGKILRRQLTNHVQAGVVSRM</sequence>
<dbReference type="GO" id="GO:0016207">
    <property type="term" value="F:4-coumarate-CoA ligase activity"/>
    <property type="evidence" value="ECO:0007669"/>
    <property type="project" value="UniProtKB-EC"/>
</dbReference>
<protein>
    <recommendedName>
        <fullName evidence="3">4-coumarate--CoA ligase</fullName>
        <ecNumber evidence="3">6.2.1.12</ecNumber>
    </recommendedName>
</protein>
<dbReference type="PANTHER" id="PTHR24096:SF377">
    <property type="entry name" value="4-COUMARATE--COA LIGASE-LIKE 7"/>
    <property type="match status" value="1"/>
</dbReference>
<dbReference type="CDD" id="cd05904">
    <property type="entry name" value="4CL"/>
    <property type="match status" value="1"/>
</dbReference>
<evidence type="ECO:0000256" key="7">
    <source>
        <dbReference type="ARBA" id="ARBA00022842"/>
    </source>
</evidence>
<organism evidence="13 14">
    <name type="scientific">Miscanthus lutarioriparius</name>
    <dbReference type="NCBI Taxonomy" id="422564"/>
    <lineage>
        <taxon>Eukaryota</taxon>
        <taxon>Viridiplantae</taxon>
        <taxon>Streptophyta</taxon>
        <taxon>Embryophyta</taxon>
        <taxon>Tracheophyta</taxon>
        <taxon>Spermatophyta</taxon>
        <taxon>Magnoliopsida</taxon>
        <taxon>Liliopsida</taxon>
        <taxon>Poales</taxon>
        <taxon>Poaceae</taxon>
        <taxon>PACMAD clade</taxon>
        <taxon>Panicoideae</taxon>
        <taxon>Andropogonodae</taxon>
        <taxon>Andropogoneae</taxon>
        <taxon>Saccharinae</taxon>
        <taxon>Miscanthus</taxon>
    </lineage>
</organism>
<evidence type="ECO:0000256" key="5">
    <source>
        <dbReference type="ARBA" id="ARBA00022741"/>
    </source>
</evidence>
<reference evidence="13" key="1">
    <citation type="submission" date="2020-10" db="EMBL/GenBank/DDBJ databases">
        <authorList>
            <person name="Han B."/>
            <person name="Lu T."/>
            <person name="Zhao Q."/>
            <person name="Huang X."/>
            <person name="Zhao Y."/>
        </authorList>
    </citation>
    <scope>NUCLEOTIDE SEQUENCE</scope>
</reference>
<dbReference type="Pfam" id="PF00501">
    <property type="entry name" value="AMP-binding"/>
    <property type="match status" value="1"/>
</dbReference>
<name>A0A811NKN8_9POAL</name>
<dbReference type="EMBL" id="CAJGYO010000004">
    <property type="protein sequence ID" value="CAD6225510.1"/>
    <property type="molecule type" value="Genomic_DNA"/>
</dbReference>
<dbReference type="GO" id="GO:0106290">
    <property type="term" value="F:trans-cinnamate-CoA ligase activity"/>
    <property type="evidence" value="ECO:0007669"/>
    <property type="project" value="UniProtKB-ARBA"/>
</dbReference>
<evidence type="ECO:0000313" key="13">
    <source>
        <dbReference type="EMBL" id="CAD6225510.1"/>
    </source>
</evidence>
<dbReference type="Gene3D" id="3.30.300.30">
    <property type="match status" value="1"/>
</dbReference>
<keyword evidence="6" id="KW-0067">ATP-binding</keyword>
<comment type="cofactor">
    <cofactor evidence="1">
        <name>Mg(2+)</name>
        <dbReference type="ChEBI" id="CHEBI:18420"/>
    </cofactor>
</comment>
<comment type="caution">
    <text evidence="13">The sequence shown here is derived from an EMBL/GenBank/DDBJ whole genome shotgun (WGS) entry which is preliminary data.</text>
</comment>
<evidence type="ECO:0000256" key="10">
    <source>
        <dbReference type="ARBA" id="ARBA00034252"/>
    </source>
</evidence>
<dbReference type="OrthoDB" id="10253869at2759"/>
<dbReference type="InterPro" id="IPR045851">
    <property type="entry name" value="AMP-bd_C_sf"/>
</dbReference>
<evidence type="ECO:0000256" key="3">
    <source>
        <dbReference type="ARBA" id="ARBA00012959"/>
    </source>
</evidence>
<evidence type="ECO:0000313" key="14">
    <source>
        <dbReference type="Proteomes" id="UP000604825"/>
    </source>
</evidence>
<comment type="similarity">
    <text evidence="2">Belongs to the ATP-dependent AMP-binding enzyme family.</text>
</comment>
<evidence type="ECO:0000259" key="12">
    <source>
        <dbReference type="Pfam" id="PF13193"/>
    </source>
</evidence>
<keyword evidence="4" id="KW-0436">Ligase</keyword>
<dbReference type="SUPFAM" id="SSF56801">
    <property type="entry name" value="Acetyl-CoA synthetase-like"/>
    <property type="match status" value="1"/>
</dbReference>
<keyword evidence="14" id="KW-1185">Reference proteome</keyword>
<evidence type="ECO:0000256" key="9">
    <source>
        <dbReference type="ARBA" id="ARBA00034223"/>
    </source>
</evidence>
<gene>
    <name evidence="13" type="ORF">NCGR_LOCUS17526</name>
</gene>
<dbReference type="InterPro" id="IPR000873">
    <property type="entry name" value="AMP-dep_synth/lig_dom"/>
</dbReference>
<dbReference type="Proteomes" id="UP000604825">
    <property type="component" value="Unassembled WGS sequence"/>
</dbReference>
<proteinExistence type="inferred from homology"/>